<dbReference type="PANTHER" id="PTHR47331:SF5">
    <property type="entry name" value="RIBONUCLEASE H"/>
    <property type="match status" value="1"/>
</dbReference>
<dbReference type="Proteomes" id="UP001168821">
    <property type="component" value="Unassembled WGS sequence"/>
</dbReference>
<dbReference type="Pfam" id="PF05380">
    <property type="entry name" value="Peptidase_A17"/>
    <property type="match status" value="1"/>
</dbReference>
<keyword evidence="2" id="KW-1185">Reference proteome</keyword>
<protein>
    <recommendedName>
        <fullName evidence="3">Peptidase aspartic putative domain-containing protein</fullName>
    </recommendedName>
</protein>
<evidence type="ECO:0000313" key="1">
    <source>
        <dbReference type="EMBL" id="KAJ3652165.1"/>
    </source>
</evidence>
<accession>A0AA38IAH9</accession>
<proteinExistence type="predicted"/>
<dbReference type="AlphaFoldDB" id="A0AA38IAH9"/>
<evidence type="ECO:0000313" key="2">
    <source>
        <dbReference type="Proteomes" id="UP001168821"/>
    </source>
</evidence>
<sequence>MAPTLDQLIVKRTTIKSKFTRIQTFVNSFNANSNIHLLKTRVTLANQAFQEYNSIQDEIDLLLDRSDKALIEKHLEYREEIENKYCEIIATIESKTESRDDAQTSNSGNHAPFAHLPPIAPINIKPFSGCYKEWLTFTNTFKSIIEDNSYKLTDCQRFQHLRSCLEGEAKRSIEQLEASDENYQEAWKILESRFKNTRLIVQDHMLSILKLPSLSKASHYAIRELLDTIIRNVTALKQLDIKIDEWHALIVPIIIEKLDYVTIRDWQATLDKDVPTYSSLIIYLEKRYRTLESISLINNKTNTPQTSNANQSINKKPRAVAHVATSKDSNCLYCDKIHSIYHCPEFRNLSSQQRFNFTKKLNLCTNCFRSNHKTQTCFSKSRCRECGEKHHTLLHRDGPENSETQHVNSVVNHSLFNLKYTVILSTALILIKNAQNKYIQCRALLDSGSMSNYITTSLCKKLGLKQNPIHINIGGIGKTKSNIKYSTNVEIKSRYEKFSANMNCLILDQITENLPLARIDPKHLVIPNDKLLADPMFYDPGPIDILIGAGLFWELLCPNENSPAGELKLEATQLGFIVAGSLNVPHSGNLNTSSGLSITLTSVLEKQVEKFWELEQCRTVCTRLTDEELKSENHYKLTTNRAADGRFIVKLPFVNNPPILDSNRKNALRQFYNLERKLVKKPDLKADYSKFMREYKLLNHMEEVPLSEIENQKVTYLPHHAMFKESTSTKLRVVFNASSKSENSQTHLIAAKSRIAPLKTITLPRLELSAALLLTRLMNVVSQVLHMEINRKYFWSDSTIVLAWIKGTPASYQTFVGNRISEIQTLSPKDGWYHVKSEDNPANIISRGCTPENLKNNSLWWHGPHWLNQNYSEWPIQNVNLETVETPERRTISLLSSETPTVELPILTKFSSYKKTERVLSWVLRFINNCKNPNSKNLANHLLTEELQNSKFTIARQLQKTTFQNKYNRHLARF</sequence>
<gene>
    <name evidence="1" type="ORF">Zmor_018153</name>
</gene>
<comment type="caution">
    <text evidence="1">The sequence shown here is derived from an EMBL/GenBank/DDBJ whole genome shotgun (WGS) entry which is preliminary data.</text>
</comment>
<evidence type="ECO:0008006" key="3">
    <source>
        <dbReference type="Google" id="ProtNLM"/>
    </source>
</evidence>
<reference evidence="1" key="1">
    <citation type="journal article" date="2023" name="G3 (Bethesda)">
        <title>Whole genome assemblies of Zophobas morio and Tenebrio molitor.</title>
        <authorList>
            <person name="Kaur S."/>
            <person name="Stinson S.A."/>
            <person name="diCenzo G.C."/>
        </authorList>
    </citation>
    <scope>NUCLEOTIDE SEQUENCE</scope>
    <source>
        <strain evidence="1">QUZm001</strain>
    </source>
</reference>
<dbReference type="EMBL" id="JALNTZ010000005">
    <property type="protein sequence ID" value="KAJ3652165.1"/>
    <property type="molecule type" value="Genomic_DNA"/>
</dbReference>
<dbReference type="Gene3D" id="2.40.70.10">
    <property type="entry name" value="Acid Proteases"/>
    <property type="match status" value="1"/>
</dbReference>
<dbReference type="InterPro" id="IPR008042">
    <property type="entry name" value="Retrotrans_Pao"/>
</dbReference>
<organism evidence="1 2">
    <name type="scientific">Zophobas morio</name>
    <dbReference type="NCBI Taxonomy" id="2755281"/>
    <lineage>
        <taxon>Eukaryota</taxon>
        <taxon>Metazoa</taxon>
        <taxon>Ecdysozoa</taxon>
        <taxon>Arthropoda</taxon>
        <taxon>Hexapoda</taxon>
        <taxon>Insecta</taxon>
        <taxon>Pterygota</taxon>
        <taxon>Neoptera</taxon>
        <taxon>Endopterygota</taxon>
        <taxon>Coleoptera</taxon>
        <taxon>Polyphaga</taxon>
        <taxon>Cucujiformia</taxon>
        <taxon>Tenebrionidae</taxon>
        <taxon>Zophobas</taxon>
    </lineage>
</organism>
<name>A0AA38IAH9_9CUCU</name>
<dbReference type="Pfam" id="PF03564">
    <property type="entry name" value="DUF1759"/>
    <property type="match status" value="1"/>
</dbReference>
<dbReference type="PANTHER" id="PTHR47331">
    <property type="entry name" value="PHD-TYPE DOMAIN-CONTAINING PROTEIN"/>
    <property type="match status" value="1"/>
</dbReference>
<dbReference type="InterPro" id="IPR005312">
    <property type="entry name" value="DUF1759"/>
</dbReference>
<dbReference type="InterPro" id="IPR021109">
    <property type="entry name" value="Peptidase_aspartic_dom_sf"/>
</dbReference>